<feature type="chain" id="PRO_5040208765" description="Transferrin-like domain-containing protein" evidence="9">
    <location>
        <begin position="25"/>
        <end position="783"/>
    </location>
</feature>
<accession>A0A9Q0M524</accession>
<dbReference type="EMBL" id="JAPWDV010000002">
    <property type="protein sequence ID" value="KAJ6219044.1"/>
    <property type="molecule type" value="Genomic_DNA"/>
</dbReference>
<evidence type="ECO:0000256" key="9">
    <source>
        <dbReference type="SAM" id="SignalP"/>
    </source>
</evidence>
<evidence type="ECO:0000256" key="7">
    <source>
        <dbReference type="PIRSR" id="PIRSR002549-4"/>
    </source>
</evidence>
<feature type="binding site" evidence="6">
    <location>
        <position position="78"/>
    </location>
    <ligand>
        <name>Fe(3+)</name>
        <dbReference type="ChEBI" id="CHEBI:29034"/>
        <label>1</label>
    </ligand>
</feature>
<keyword evidence="12" id="KW-1185">Reference proteome</keyword>
<dbReference type="PROSITE" id="PS51408">
    <property type="entry name" value="TRANSFERRIN_LIKE_4"/>
    <property type="match status" value="2"/>
</dbReference>
<keyword evidence="6" id="KW-0408">Iron</keyword>
<evidence type="ECO:0000259" key="10">
    <source>
        <dbReference type="PROSITE" id="PS51408"/>
    </source>
</evidence>
<gene>
    <name evidence="11" type="ORF">RDWZM_004856</name>
</gene>
<name>A0A9Q0M524_BLOTA</name>
<dbReference type="PANTHER" id="PTHR11485">
    <property type="entry name" value="TRANSFERRIN"/>
    <property type="match status" value="1"/>
</dbReference>
<proteinExistence type="predicted"/>
<reference evidence="11" key="1">
    <citation type="submission" date="2022-12" db="EMBL/GenBank/DDBJ databases">
        <title>Genome assemblies of Blomia tropicalis.</title>
        <authorList>
            <person name="Cui Y."/>
        </authorList>
    </citation>
    <scope>NUCLEOTIDE SEQUENCE</scope>
    <source>
        <tissue evidence="11">Adult mites</tissue>
    </source>
</reference>
<keyword evidence="8" id="KW-0472">Membrane</keyword>
<dbReference type="Proteomes" id="UP001142055">
    <property type="component" value="Chromosome 2"/>
</dbReference>
<feature type="disulfide bond" evidence="7">
    <location>
        <begin position="484"/>
        <end position="576"/>
    </location>
</feature>
<evidence type="ECO:0000256" key="3">
    <source>
        <dbReference type="ARBA" id="ARBA00022737"/>
    </source>
</evidence>
<organism evidence="11 12">
    <name type="scientific">Blomia tropicalis</name>
    <name type="common">Mite</name>
    <dbReference type="NCBI Taxonomy" id="40697"/>
    <lineage>
        <taxon>Eukaryota</taxon>
        <taxon>Metazoa</taxon>
        <taxon>Ecdysozoa</taxon>
        <taxon>Arthropoda</taxon>
        <taxon>Chelicerata</taxon>
        <taxon>Arachnida</taxon>
        <taxon>Acari</taxon>
        <taxon>Acariformes</taxon>
        <taxon>Sarcoptiformes</taxon>
        <taxon>Astigmata</taxon>
        <taxon>Glycyphagoidea</taxon>
        <taxon>Echimyopodidae</taxon>
        <taxon>Blomia</taxon>
    </lineage>
</organism>
<feature type="disulfide bond" evidence="7">
    <location>
        <begin position="526"/>
        <end position="549"/>
    </location>
</feature>
<evidence type="ECO:0000256" key="4">
    <source>
        <dbReference type="ARBA" id="ARBA00023157"/>
    </source>
</evidence>
<dbReference type="Gene3D" id="3.40.190.10">
    <property type="entry name" value="Periplasmic binding protein-like II"/>
    <property type="match status" value="5"/>
</dbReference>
<feature type="transmembrane region" description="Helical" evidence="8">
    <location>
        <begin position="763"/>
        <end position="782"/>
    </location>
</feature>
<keyword evidence="4 7" id="KW-1015">Disulfide bond</keyword>
<feature type="binding site" evidence="5">
    <location>
        <position position="486"/>
    </location>
    <ligand>
        <name>hydrogencarbonate</name>
        <dbReference type="ChEBI" id="CHEBI:17544"/>
        <label>2</label>
    </ligand>
</feature>
<dbReference type="GO" id="GO:0055037">
    <property type="term" value="C:recycling endosome"/>
    <property type="evidence" value="ECO:0007669"/>
    <property type="project" value="TreeGrafter"/>
</dbReference>
<dbReference type="GO" id="GO:0006826">
    <property type="term" value="P:iron ion transport"/>
    <property type="evidence" value="ECO:0007669"/>
    <property type="project" value="TreeGrafter"/>
</dbReference>
<dbReference type="GO" id="GO:0046872">
    <property type="term" value="F:metal ion binding"/>
    <property type="evidence" value="ECO:0007669"/>
    <property type="project" value="UniProtKB-KW"/>
</dbReference>
<evidence type="ECO:0000256" key="8">
    <source>
        <dbReference type="SAM" id="Phobius"/>
    </source>
</evidence>
<feature type="disulfide bond" evidence="7">
    <location>
        <begin position="32"/>
        <end position="63"/>
    </location>
</feature>
<feature type="disulfide bond" evidence="7">
    <location>
        <begin position="172"/>
        <end position="198"/>
    </location>
</feature>
<keyword evidence="6" id="KW-0479">Metal-binding</keyword>
<keyword evidence="8" id="KW-1133">Transmembrane helix</keyword>
<dbReference type="OMA" id="YSNMCAL"/>
<feature type="binding site" evidence="5">
    <location>
        <position position="493"/>
    </location>
    <ligand>
        <name>hydrogencarbonate</name>
        <dbReference type="ChEBI" id="CHEBI:17544"/>
        <label>1</label>
    </ligand>
</feature>
<evidence type="ECO:0000256" key="6">
    <source>
        <dbReference type="PIRSR" id="PIRSR002549-3"/>
    </source>
</evidence>
<dbReference type="SMART" id="SM00094">
    <property type="entry name" value="TR_FER"/>
    <property type="match status" value="2"/>
</dbReference>
<keyword evidence="8" id="KW-0812">Transmembrane</keyword>
<feature type="domain" description="Transferrin-like" evidence="10">
    <location>
        <begin position="380"/>
        <end position="740"/>
    </location>
</feature>
<dbReference type="InterPro" id="IPR001156">
    <property type="entry name" value="Transferrin-like_dom"/>
</dbReference>
<dbReference type="PIRSF" id="PIRSF002549">
    <property type="entry name" value="Transferrin"/>
    <property type="match status" value="1"/>
</dbReference>
<dbReference type="PRINTS" id="PR00422">
    <property type="entry name" value="TRANSFERRIN"/>
</dbReference>
<keyword evidence="2" id="KW-0964">Secreted</keyword>
<comment type="subcellular location">
    <subcellularLocation>
        <location evidence="1">Secreted</location>
    </subcellularLocation>
</comment>
<evidence type="ECO:0000256" key="1">
    <source>
        <dbReference type="ARBA" id="ARBA00004613"/>
    </source>
</evidence>
<dbReference type="PANTHER" id="PTHR11485:SF29">
    <property type="entry name" value="TRANSFERRIN 2"/>
    <property type="match status" value="1"/>
</dbReference>
<feature type="disulfide bond" evidence="7">
    <location>
        <begin position="383"/>
        <end position="420"/>
    </location>
</feature>
<evidence type="ECO:0000256" key="5">
    <source>
        <dbReference type="PIRSR" id="PIRSR002549-2"/>
    </source>
</evidence>
<evidence type="ECO:0000256" key="2">
    <source>
        <dbReference type="ARBA" id="ARBA00022525"/>
    </source>
</evidence>
<evidence type="ECO:0000313" key="12">
    <source>
        <dbReference type="Proteomes" id="UP001142055"/>
    </source>
</evidence>
<dbReference type="SUPFAM" id="SSF53850">
    <property type="entry name" value="Periplasmic binding protein-like II"/>
    <property type="match status" value="2"/>
</dbReference>
<evidence type="ECO:0000313" key="11">
    <source>
        <dbReference type="EMBL" id="KAJ6219044.1"/>
    </source>
</evidence>
<dbReference type="InterPro" id="IPR016357">
    <property type="entry name" value="Transferrin"/>
</dbReference>
<feature type="disulfide bond" evidence="7">
    <location>
        <begin position="393"/>
        <end position="411"/>
    </location>
</feature>
<dbReference type="FunFam" id="3.40.190.10:FF:000095">
    <property type="entry name" value="Lactotransferrin"/>
    <property type="match status" value="1"/>
</dbReference>
<dbReference type="GO" id="GO:0005769">
    <property type="term" value="C:early endosome"/>
    <property type="evidence" value="ECO:0007669"/>
    <property type="project" value="TreeGrafter"/>
</dbReference>
<feature type="disulfide bond" evidence="7">
    <location>
        <begin position="41"/>
        <end position="54"/>
    </location>
</feature>
<keyword evidence="3" id="KW-0677">Repeat</keyword>
<dbReference type="Pfam" id="PF00405">
    <property type="entry name" value="Transferrin"/>
    <property type="match status" value="2"/>
</dbReference>
<feature type="disulfide bond" evidence="7">
    <location>
        <begin position="256"/>
        <end position="269"/>
    </location>
</feature>
<sequence length="783" mass="88707">MATLYHHPYILMAIIIFIVEIVDAQNFRIRLCVPDSSYEDCLQMSDNIPGTFSCINARDKFECMSLIDKDEADIANLDAEDLYLGGRLYDLEPFAMEEYNGNVYLERSAVIVPRRSRISSIHELKGKRACLGPYNHIHKWNVPIGILLASETMVPDCRGELQTVANYFGDSCAAGNWSTDNELDEELKRTVPRLCSLCKDSSFLPCSENDMFGGVDGSIKCLVEGGRGEVAFTTIETAIDYFNRRPEERDHYELLCLDGSRMAVTTRGCDWAKHPTNTFVIRKSRGKVRSHCNLHYDFHCKKNILLSLERNKEIYLRILQQVFSHYFKLRPSWFDKSFVSSSNITQLVHMPVQQSRWSKYLEFYIPSIEKPLQGCTRRNITFCLSREGEMTKCQQLQKASFARRIRPSIRCYQADSDQTCIKLLNERRADLMILQPDKFYHAARYQSLQPLAVEQSNKPKYGVAVVRSSSDLTMFGQLRGKRSCHTGFGDLSGWLVPIGALIQDQIVDPAGCNRAHVILDYFSGSCVPGAADARINPNGTGVEQLCQQCVGDDQGRHICDLQSGERYSGEEGALRCLVEGRGDVAFLSHQTIVRYTDGRSPVSWANELKSSDFRLLCRSTNPQSTMGRIQFTASDDILGSRHSPLTGRTMTQALITDYHRCNIARIPDPVIATSIYTPLDVRLDALLLLNQLSESFLYHNKNSFRLAGTFRNRSDLIFSDHTERIRSVRADTSLREALGDFLPILQDNDPIACGSDRFYQSTTFVNLIISTIFVHLILNVVFV</sequence>
<dbReference type="AlphaFoldDB" id="A0A9Q0M524"/>
<feature type="disulfide bond" evidence="7">
    <location>
        <begin position="546"/>
        <end position="559"/>
    </location>
</feature>
<dbReference type="GO" id="GO:0005886">
    <property type="term" value="C:plasma membrane"/>
    <property type="evidence" value="ECO:0007669"/>
    <property type="project" value="TreeGrafter"/>
</dbReference>
<protein>
    <recommendedName>
        <fullName evidence="10">Transferrin-like domain-containing protein</fullName>
    </recommendedName>
</protein>
<feature type="disulfide bond" evidence="7">
    <location>
        <begin position="130"/>
        <end position="221"/>
    </location>
</feature>
<keyword evidence="9" id="KW-0732">Signal</keyword>
<dbReference type="CDD" id="cd13529">
    <property type="entry name" value="PBP2_transferrin"/>
    <property type="match status" value="2"/>
</dbReference>
<feature type="domain" description="Transferrin-like" evidence="10">
    <location>
        <begin position="29"/>
        <end position="374"/>
    </location>
</feature>
<dbReference type="GO" id="GO:0005615">
    <property type="term" value="C:extracellular space"/>
    <property type="evidence" value="ECO:0007669"/>
    <property type="project" value="InterPro"/>
</dbReference>
<feature type="signal peptide" evidence="9">
    <location>
        <begin position="1"/>
        <end position="24"/>
    </location>
</feature>
<comment type="caution">
    <text evidence="11">The sequence shown here is derived from an EMBL/GenBank/DDBJ whole genome shotgun (WGS) entry which is preliminary data.</text>
</comment>